<accession>A0A4Z1P6Z2</accession>
<protein>
    <submittedName>
        <fullName evidence="1">Eukaryotic translation initiation factor 3 subunit C</fullName>
    </submittedName>
</protein>
<keyword evidence="1" id="KW-0396">Initiation factor</keyword>
<proteinExistence type="predicted"/>
<gene>
    <name evidence="1" type="ORF">E6O75_ATG04138</name>
</gene>
<organism evidence="1 2">
    <name type="scientific">Venturia nashicola</name>
    <dbReference type="NCBI Taxonomy" id="86259"/>
    <lineage>
        <taxon>Eukaryota</taxon>
        <taxon>Fungi</taxon>
        <taxon>Dikarya</taxon>
        <taxon>Ascomycota</taxon>
        <taxon>Pezizomycotina</taxon>
        <taxon>Dothideomycetes</taxon>
        <taxon>Pleosporomycetidae</taxon>
        <taxon>Venturiales</taxon>
        <taxon>Venturiaceae</taxon>
        <taxon>Venturia</taxon>
    </lineage>
</organism>
<evidence type="ECO:0000313" key="1">
    <source>
        <dbReference type="EMBL" id="TID24933.1"/>
    </source>
</evidence>
<dbReference type="GO" id="GO:0003743">
    <property type="term" value="F:translation initiation factor activity"/>
    <property type="evidence" value="ECO:0007669"/>
    <property type="project" value="UniProtKB-KW"/>
</dbReference>
<dbReference type="EMBL" id="SNSC02000004">
    <property type="protein sequence ID" value="TID24933.1"/>
    <property type="molecule type" value="Genomic_DNA"/>
</dbReference>
<dbReference type="AlphaFoldDB" id="A0A4Z1P6Z2"/>
<keyword evidence="2" id="KW-1185">Reference proteome</keyword>
<sequence length="245" mass="27753">MDDILFYVFQEATQAELSSTNSTFDEFTPFFNSQAFEDIDQEEVRLALYNDMFGGLAWPGRDEKEVRGWHFEKGEEEINTAVQEPKRMSSIGSRRINLCPKASPTSSSPKIHEGAEKLTHFDPHAQCDKTQSLNKMVIIFDIVDDGHGTSKELACKRSSKGFRCCDADQKGSFGANSIWRKRIDRAGARIMWSLLRYFGRKDRIAVLMECDMASFLNLASKPSLPQTGSVAFQRLGFSSFQSRFT</sequence>
<name>A0A4Z1P6Z2_9PEZI</name>
<dbReference type="Proteomes" id="UP000298493">
    <property type="component" value="Unassembled WGS sequence"/>
</dbReference>
<comment type="caution">
    <text evidence="1">The sequence shown here is derived from an EMBL/GenBank/DDBJ whole genome shotgun (WGS) entry which is preliminary data.</text>
</comment>
<evidence type="ECO:0000313" key="2">
    <source>
        <dbReference type="Proteomes" id="UP000298493"/>
    </source>
</evidence>
<keyword evidence="1" id="KW-0648">Protein biosynthesis</keyword>
<reference evidence="1 2" key="1">
    <citation type="submission" date="2019-04" db="EMBL/GenBank/DDBJ databases">
        <title>High contiguity whole genome sequence and gene annotation resource for two Venturia nashicola isolates.</title>
        <authorList>
            <person name="Prokchorchik M."/>
            <person name="Won K."/>
            <person name="Lee Y."/>
            <person name="Choi E.D."/>
            <person name="Segonzac C."/>
            <person name="Sohn K.H."/>
        </authorList>
    </citation>
    <scope>NUCLEOTIDE SEQUENCE [LARGE SCALE GENOMIC DNA]</scope>
    <source>
        <strain evidence="1 2">PRI2</strain>
    </source>
</reference>